<keyword evidence="4" id="KW-1185">Reference proteome</keyword>
<feature type="region of interest" description="Disordered" evidence="1">
    <location>
        <begin position="1"/>
        <end position="26"/>
    </location>
</feature>
<comment type="caution">
    <text evidence="3">The sequence shown here is derived from an EMBL/GenBank/DDBJ whole genome shotgun (WGS) entry which is preliminary data.</text>
</comment>
<evidence type="ECO:0000313" key="4">
    <source>
        <dbReference type="Proteomes" id="UP001291926"/>
    </source>
</evidence>
<dbReference type="Pfam" id="PF05686">
    <property type="entry name" value="Glyco_transf_90"/>
    <property type="match status" value="1"/>
</dbReference>
<gene>
    <name evidence="3" type="ORF">RD792_010652</name>
</gene>
<evidence type="ECO:0000259" key="2">
    <source>
        <dbReference type="PROSITE" id="PS50141"/>
    </source>
</evidence>
<dbReference type="PANTHER" id="PTHR10910">
    <property type="entry name" value="EUKARYOTE SPECIFIC DSRNA BINDING PROTEIN"/>
    <property type="match status" value="1"/>
</dbReference>
<feature type="domain" description="A to I editase" evidence="2">
    <location>
        <begin position="74"/>
        <end position="397"/>
    </location>
</feature>
<dbReference type="PROSITE" id="PS50141">
    <property type="entry name" value="A_DEAMIN_EDITASE"/>
    <property type="match status" value="1"/>
</dbReference>
<dbReference type="SMART" id="SM00552">
    <property type="entry name" value="ADEAMc"/>
    <property type="match status" value="1"/>
</dbReference>
<reference evidence="3 4" key="1">
    <citation type="journal article" date="2023" name="bioRxiv">
        <title>Genome report: Whole genome sequence and annotation of Penstemon davidsonii.</title>
        <authorList>
            <person name="Ostevik K.L."/>
            <person name="Alabady M."/>
            <person name="Zhang M."/>
            <person name="Rausher M.D."/>
        </authorList>
    </citation>
    <scope>NUCLEOTIDE SEQUENCE [LARGE SCALE GENOMIC DNA]</scope>
    <source>
        <strain evidence="3">DNT005</strain>
        <tissue evidence="3">Whole leaf</tissue>
    </source>
</reference>
<proteinExistence type="predicted"/>
<dbReference type="PANTHER" id="PTHR10910:SF62">
    <property type="entry name" value="AT07585P-RELATED"/>
    <property type="match status" value="1"/>
</dbReference>
<dbReference type="Pfam" id="PF02137">
    <property type="entry name" value="A_deamin"/>
    <property type="match status" value="1"/>
</dbReference>
<protein>
    <recommendedName>
        <fullName evidence="2">A to I editase domain-containing protein</fullName>
    </recommendedName>
</protein>
<sequence>MDSRFDTNPPPSSPETPSYTPENVDEKHFGEKVSEAVMSIYHSLPKKGKPQGGEVTVSAAFLLSNPSQELQVVALGTGTKCIGHSRRTSRGDVVNDSHAEIIARRSLLRYFYTEIDYLLRKSRKHGHSSGSMDLPSDDMTSSFFCLSSDNHEKFTLKPGWQLHLYVSQLPCGDASLSSQMFTSLCSSSLREQNIDFKLLECSARENGDCSQVTGTVQRKPGRGDTTLSVSCSDKIARWNVVGVQGALLSYFLEPVYISSLTVGPSHFDSANVLVINHLKRSLHERINPLSNKLMDPFQVKKPLLRVAPMPPKDFQHSETALETLTCGYSICWNKSGLHEVILGTTGRKQGTSVKGALSPSTELSLCKKRLLELFVSLKQDCQSECFISESTYRELKAKILNAGYASQKALQLLNKEPTNTLQFPLDCDTYNLTNTCPKNHPKTSKTPSSANPTSKSTCPEYFRWIHQDLNHWKKTGITREMVEKARKTAHFRLMMRFYPGKLPDLELMFDCDDRPVVQAKHYLRVGSEPPPPLFRYCSDWQSLDIVFPDWSFWGWAETNIRPWRSVLKNIREGNKRTKWEDRVPYAYWKGNPHVAPWRADLMKCNATKTNDWNTRLYVQDWEAESKKRYKQSNLGDQCTHRGMIPQHHYWPVRDNNKCKSLKFAVEWGNNHTKKAKAIGEAGSRFIHKDLKMEYVYDYMFHLLNEYGKLLRYKPSIPPNAREICSESLSCSADGNWKKFMTESFEKSPSDSVPCTIPPPYEPNEFKAFIDEKVMATNEVEAWETEYWDKQNKKQ</sequence>
<dbReference type="EMBL" id="JAYDYQ010002534">
    <property type="protein sequence ID" value="KAK4483463.1"/>
    <property type="molecule type" value="Genomic_DNA"/>
</dbReference>
<organism evidence="3 4">
    <name type="scientific">Penstemon davidsonii</name>
    <dbReference type="NCBI Taxonomy" id="160366"/>
    <lineage>
        <taxon>Eukaryota</taxon>
        <taxon>Viridiplantae</taxon>
        <taxon>Streptophyta</taxon>
        <taxon>Embryophyta</taxon>
        <taxon>Tracheophyta</taxon>
        <taxon>Spermatophyta</taxon>
        <taxon>Magnoliopsida</taxon>
        <taxon>eudicotyledons</taxon>
        <taxon>Gunneridae</taxon>
        <taxon>Pentapetalae</taxon>
        <taxon>asterids</taxon>
        <taxon>lamiids</taxon>
        <taxon>Lamiales</taxon>
        <taxon>Plantaginaceae</taxon>
        <taxon>Cheloneae</taxon>
        <taxon>Penstemon</taxon>
    </lineage>
</organism>
<accession>A0ABR0D3V9</accession>
<dbReference type="InterPro" id="IPR006598">
    <property type="entry name" value="CAP10"/>
</dbReference>
<dbReference type="InterPro" id="IPR002466">
    <property type="entry name" value="A_deamin"/>
</dbReference>
<dbReference type="SMART" id="SM00672">
    <property type="entry name" value="CAP10"/>
    <property type="match status" value="1"/>
</dbReference>
<name>A0ABR0D3V9_9LAMI</name>
<evidence type="ECO:0000256" key="1">
    <source>
        <dbReference type="SAM" id="MobiDB-lite"/>
    </source>
</evidence>
<dbReference type="Proteomes" id="UP001291926">
    <property type="component" value="Unassembled WGS sequence"/>
</dbReference>
<evidence type="ECO:0000313" key="3">
    <source>
        <dbReference type="EMBL" id="KAK4483463.1"/>
    </source>
</evidence>